<dbReference type="STRING" id="101127.A0A1X2GL29"/>
<feature type="compositionally biased region" description="Polar residues" evidence="6">
    <location>
        <begin position="17"/>
        <end position="28"/>
    </location>
</feature>
<feature type="domain" description="Gamma tubulin complex component C-terminal" evidence="7">
    <location>
        <begin position="540"/>
        <end position="823"/>
    </location>
</feature>
<evidence type="ECO:0000313" key="10">
    <source>
        <dbReference type="Proteomes" id="UP000242146"/>
    </source>
</evidence>
<dbReference type="Proteomes" id="UP000242146">
    <property type="component" value="Unassembled WGS sequence"/>
</dbReference>
<organism evidence="9 10">
    <name type="scientific">Hesseltinella vesiculosa</name>
    <dbReference type="NCBI Taxonomy" id="101127"/>
    <lineage>
        <taxon>Eukaryota</taxon>
        <taxon>Fungi</taxon>
        <taxon>Fungi incertae sedis</taxon>
        <taxon>Mucoromycota</taxon>
        <taxon>Mucoromycotina</taxon>
        <taxon>Mucoromycetes</taxon>
        <taxon>Mucorales</taxon>
        <taxon>Cunninghamellaceae</taxon>
        <taxon>Hesseltinella</taxon>
    </lineage>
</organism>
<dbReference type="OrthoDB" id="5860513at2759"/>
<evidence type="ECO:0000256" key="1">
    <source>
        <dbReference type="ARBA" id="ARBA00004245"/>
    </source>
</evidence>
<dbReference type="GO" id="GO:0007020">
    <property type="term" value="P:microtubule nucleation"/>
    <property type="evidence" value="ECO:0007669"/>
    <property type="project" value="InterPro"/>
</dbReference>
<dbReference type="GO" id="GO:0000930">
    <property type="term" value="C:gamma-tubulin complex"/>
    <property type="evidence" value="ECO:0007669"/>
    <property type="project" value="TreeGrafter"/>
</dbReference>
<protein>
    <submittedName>
        <fullName evidence="9">Uncharacterized protein</fullName>
    </submittedName>
</protein>
<feature type="region of interest" description="Disordered" evidence="6">
    <location>
        <begin position="1"/>
        <end position="28"/>
    </location>
</feature>
<dbReference type="InterPro" id="IPR042241">
    <property type="entry name" value="GCP_C_sf"/>
</dbReference>
<comment type="subcellular location">
    <subcellularLocation>
        <location evidence="1">Cytoplasm</location>
        <location evidence="1">Cytoskeleton</location>
    </subcellularLocation>
</comment>
<proteinExistence type="inferred from homology"/>
<evidence type="ECO:0000256" key="5">
    <source>
        <dbReference type="ARBA" id="ARBA00023212"/>
    </source>
</evidence>
<dbReference type="Pfam" id="PF17681">
    <property type="entry name" value="GCP_N_terminal"/>
    <property type="match status" value="1"/>
</dbReference>
<gene>
    <name evidence="9" type="ORF">DM01DRAFT_1334976</name>
</gene>
<dbReference type="GO" id="GO:0005816">
    <property type="term" value="C:spindle pole body"/>
    <property type="evidence" value="ECO:0007669"/>
    <property type="project" value="UniProtKB-ARBA"/>
</dbReference>
<dbReference type="GO" id="GO:0051225">
    <property type="term" value="P:spindle assembly"/>
    <property type="evidence" value="ECO:0007669"/>
    <property type="project" value="TreeGrafter"/>
</dbReference>
<feature type="region of interest" description="Disordered" evidence="6">
    <location>
        <begin position="141"/>
        <end position="160"/>
    </location>
</feature>
<comment type="caution">
    <text evidence="9">The sequence shown here is derived from an EMBL/GenBank/DDBJ whole genome shotgun (WGS) entry which is preliminary data.</text>
</comment>
<dbReference type="InterPro" id="IPR007259">
    <property type="entry name" value="GCP"/>
</dbReference>
<feature type="domain" description="Gamma tubulin complex component protein N-terminal" evidence="8">
    <location>
        <begin position="239"/>
        <end position="537"/>
    </location>
</feature>
<dbReference type="GO" id="GO:0043015">
    <property type="term" value="F:gamma-tubulin binding"/>
    <property type="evidence" value="ECO:0007669"/>
    <property type="project" value="InterPro"/>
</dbReference>
<dbReference type="GO" id="GO:0005874">
    <property type="term" value="C:microtubule"/>
    <property type="evidence" value="ECO:0007669"/>
    <property type="project" value="UniProtKB-KW"/>
</dbReference>
<dbReference type="Gene3D" id="1.20.120.1900">
    <property type="entry name" value="Gamma-tubulin complex, C-terminal domain"/>
    <property type="match status" value="1"/>
</dbReference>
<dbReference type="Pfam" id="PF04130">
    <property type="entry name" value="GCP_C_terminal"/>
    <property type="match status" value="1"/>
</dbReference>
<keyword evidence="3" id="KW-0963">Cytoplasm</keyword>
<dbReference type="FunFam" id="1.20.120.1900:FF:000003">
    <property type="entry name" value="Gamma-tubulin complex component"/>
    <property type="match status" value="1"/>
</dbReference>
<keyword evidence="4" id="KW-0493">Microtubule</keyword>
<feature type="compositionally biased region" description="Basic and acidic residues" evidence="6">
    <location>
        <begin position="1"/>
        <end position="13"/>
    </location>
</feature>
<sequence>MIRDTFSHGDASRSRPTRLSSSYFASNPTTPTLDPRVSLVLQKLIQKLSRGNEENLTPVQYQSQQQQAFDRALQTIATHDKPSVEQDENHIANLIRRQLLAQPNNAHKALRFGHLYNKLDGLSALQNKWSTLYLLHLLSPQPSPSTSSPRQTPTTPANDATQFHAAGLPFIATRPYDPSASSDSPRTRRRLMHDDPNTATERQLPPSVQLAHARKRFDTSPSPHEDDPMAIDIPEHLLLRDLIYVIQGINGQYITFDAASGEYILNPAIAVAPSTQQLIYRLTELGWLYQRIQAFIQSNTNDMTMGLVGQSFSSALQSELMEYYKLIAILEAQIEKQNGSDDFIPNEQSLTLKRLLVWTQESLQRLKLMDILVDVGRDLKGGALVSVIHNYTNHGDPFFRQFITDMLQKVSKPFYDMLRRWIAEGELDDPFEEFFVATDPTVSEEELWQRKYSIREDMLPSFISNNLAQKIFSIGKSLNFIRYNCHDETLVDKYYTQDSSALPLGDLKYGDLQTIEQCVDLMYSETSDRLLTLLKDKYRLMDHLDALKRYLLLGQGDFIQYLMATLGPTLNRPASSLFRHNLTGVLETAIRASNAQYDDPAMLNRLDVRLLEISPQDLGWDVFTLDYHVDSPINTVLSPPAMNQYLRVFNFLWRLKRVEYTLTATWRRWGTSSRTFASLPEITEDLHHAQLIIASMVHFIYQLQHYYLFEVLESSWENMHRNIHTKSKDLDDVISAHSQYLQDITQKGFLSSGKHQPLSIELDAIFDVILTYKTVLDMLYNYGTAQLAYQSSKKGTGHRLDQKDKLVIIHGKLDEITNKFKVRIGPSLLFTHPHSSTSF</sequence>
<dbReference type="GO" id="GO:0031122">
    <property type="term" value="P:cytoplasmic microtubule organization"/>
    <property type="evidence" value="ECO:0007669"/>
    <property type="project" value="TreeGrafter"/>
</dbReference>
<evidence type="ECO:0000256" key="4">
    <source>
        <dbReference type="ARBA" id="ARBA00022701"/>
    </source>
</evidence>
<comment type="similarity">
    <text evidence="2">Belongs to the TUBGCP family.</text>
</comment>
<evidence type="ECO:0000313" key="9">
    <source>
        <dbReference type="EMBL" id="ORX55582.1"/>
    </source>
</evidence>
<evidence type="ECO:0000256" key="3">
    <source>
        <dbReference type="ARBA" id="ARBA00022490"/>
    </source>
</evidence>
<feature type="compositionally biased region" description="Low complexity" evidence="6">
    <location>
        <begin position="141"/>
        <end position="156"/>
    </location>
</feature>
<keyword evidence="10" id="KW-1185">Reference proteome</keyword>
<keyword evidence="5" id="KW-0206">Cytoskeleton</keyword>
<dbReference type="GO" id="GO:0051011">
    <property type="term" value="F:microtubule minus-end binding"/>
    <property type="evidence" value="ECO:0007669"/>
    <property type="project" value="TreeGrafter"/>
</dbReference>
<evidence type="ECO:0000259" key="7">
    <source>
        <dbReference type="Pfam" id="PF04130"/>
    </source>
</evidence>
<dbReference type="InterPro" id="IPR040457">
    <property type="entry name" value="GCP_C"/>
</dbReference>
<reference evidence="9 10" key="1">
    <citation type="submission" date="2016-07" db="EMBL/GenBank/DDBJ databases">
        <title>Pervasive Adenine N6-methylation of Active Genes in Fungi.</title>
        <authorList>
            <consortium name="DOE Joint Genome Institute"/>
            <person name="Mondo S.J."/>
            <person name="Dannebaum R.O."/>
            <person name="Kuo R.C."/>
            <person name="Labutti K."/>
            <person name="Haridas S."/>
            <person name="Kuo A."/>
            <person name="Salamov A."/>
            <person name="Ahrendt S.R."/>
            <person name="Lipzen A."/>
            <person name="Sullivan W."/>
            <person name="Andreopoulos W.B."/>
            <person name="Clum A."/>
            <person name="Lindquist E."/>
            <person name="Daum C."/>
            <person name="Ramamoorthy G.K."/>
            <person name="Gryganskyi A."/>
            <person name="Culley D."/>
            <person name="Magnuson J.K."/>
            <person name="James T.Y."/>
            <person name="O'Malley M.A."/>
            <person name="Stajich J.E."/>
            <person name="Spatafora J.W."/>
            <person name="Visel A."/>
            <person name="Grigoriev I.V."/>
        </authorList>
    </citation>
    <scope>NUCLEOTIDE SEQUENCE [LARGE SCALE GENOMIC DNA]</scope>
    <source>
        <strain evidence="9 10">NRRL 3301</strain>
    </source>
</reference>
<feature type="region of interest" description="Disordered" evidence="6">
    <location>
        <begin position="172"/>
        <end position="205"/>
    </location>
</feature>
<dbReference type="InterPro" id="IPR041470">
    <property type="entry name" value="GCP_N"/>
</dbReference>
<dbReference type="EMBL" id="MCGT01000011">
    <property type="protein sequence ID" value="ORX55582.1"/>
    <property type="molecule type" value="Genomic_DNA"/>
</dbReference>
<accession>A0A1X2GL29</accession>
<evidence type="ECO:0000256" key="6">
    <source>
        <dbReference type="SAM" id="MobiDB-lite"/>
    </source>
</evidence>
<dbReference type="GO" id="GO:0000922">
    <property type="term" value="C:spindle pole"/>
    <property type="evidence" value="ECO:0007669"/>
    <property type="project" value="InterPro"/>
</dbReference>
<dbReference type="PANTHER" id="PTHR19302:SF14">
    <property type="entry name" value="GAMMA-TUBULIN COMPLEX COMPONENT 3"/>
    <property type="match status" value="1"/>
</dbReference>
<name>A0A1X2GL29_9FUNG</name>
<dbReference type="PANTHER" id="PTHR19302">
    <property type="entry name" value="GAMMA TUBULIN COMPLEX PROTEIN"/>
    <property type="match status" value="1"/>
</dbReference>
<dbReference type="GO" id="GO:0051321">
    <property type="term" value="P:meiotic cell cycle"/>
    <property type="evidence" value="ECO:0007669"/>
    <property type="project" value="TreeGrafter"/>
</dbReference>
<dbReference type="GO" id="GO:0000278">
    <property type="term" value="P:mitotic cell cycle"/>
    <property type="evidence" value="ECO:0007669"/>
    <property type="project" value="TreeGrafter"/>
</dbReference>
<evidence type="ECO:0000256" key="2">
    <source>
        <dbReference type="ARBA" id="ARBA00010337"/>
    </source>
</evidence>
<dbReference type="AlphaFoldDB" id="A0A1X2GL29"/>
<evidence type="ECO:0000259" key="8">
    <source>
        <dbReference type="Pfam" id="PF17681"/>
    </source>
</evidence>